<gene>
    <name evidence="3" type="ORF">JMJ55_17230</name>
</gene>
<feature type="chain" id="PRO_5047211143" evidence="2">
    <location>
        <begin position="22"/>
        <end position="322"/>
    </location>
</feature>
<dbReference type="InterPro" id="IPR005064">
    <property type="entry name" value="BUG"/>
</dbReference>
<dbReference type="CDD" id="cd13578">
    <property type="entry name" value="PBP2_Bug27"/>
    <property type="match status" value="1"/>
</dbReference>
<keyword evidence="2" id="KW-0732">Signal</keyword>
<evidence type="ECO:0000313" key="3">
    <source>
        <dbReference type="EMBL" id="MBL6457082.1"/>
    </source>
</evidence>
<reference evidence="3 4" key="1">
    <citation type="submission" date="2021-01" db="EMBL/GenBank/DDBJ databases">
        <title>Belnapia mucosa sp. nov. and Belnapia arida sp. nov., isolated from the Tabernas Desert (Almeria, Spain).</title>
        <authorList>
            <person name="Molina-Menor E."/>
            <person name="Vidal-Verdu A."/>
            <person name="Calonge A."/>
            <person name="Satari L."/>
            <person name="Pereto Magraner J."/>
            <person name="Porcar Miralles M."/>
        </authorList>
    </citation>
    <scope>NUCLEOTIDE SEQUENCE [LARGE SCALE GENOMIC DNA]</scope>
    <source>
        <strain evidence="3 4">T6</strain>
    </source>
</reference>
<accession>A0ABS1V5X3</accession>
<dbReference type="EMBL" id="JAEUXJ010000007">
    <property type="protein sequence ID" value="MBL6457082.1"/>
    <property type="molecule type" value="Genomic_DNA"/>
</dbReference>
<comment type="similarity">
    <text evidence="1">Belongs to the UPF0065 (bug) family.</text>
</comment>
<organism evidence="3 4">
    <name type="scientific">Belnapia mucosa</name>
    <dbReference type="NCBI Taxonomy" id="2804532"/>
    <lineage>
        <taxon>Bacteria</taxon>
        <taxon>Pseudomonadati</taxon>
        <taxon>Pseudomonadota</taxon>
        <taxon>Alphaproteobacteria</taxon>
        <taxon>Acetobacterales</taxon>
        <taxon>Roseomonadaceae</taxon>
        <taxon>Belnapia</taxon>
    </lineage>
</organism>
<dbReference type="RefSeq" id="WP_202826821.1">
    <property type="nucleotide sequence ID" value="NZ_JAEUXJ010000007.1"/>
</dbReference>
<dbReference type="Pfam" id="PF03401">
    <property type="entry name" value="TctC"/>
    <property type="match status" value="1"/>
</dbReference>
<feature type="signal peptide" evidence="2">
    <location>
        <begin position="1"/>
        <end position="21"/>
    </location>
</feature>
<evidence type="ECO:0000313" key="4">
    <source>
        <dbReference type="Proteomes" id="UP000606490"/>
    </source>
</evidence>
<keyword evidence="4" id="KW-1185">Reference proteome</keyword>
<name>A0ABS1V5X3_9PROT</name>
<dbReference type="SUPFAM" id="SSF53850">
    <property type="entry name" value="Periplasmic binding protein-like II"/>
    <property type="match status" value="1"/>
</dbReference>
<dbReference type="PIRSF" id="PIRSF017082">
    <property type="entry name" value="YflP"/>
    <property type="match status" value="1"/>
</dbReference>
<dbReference type="Gene3D" id="3.40.190.10">
    <property type="entry name" value="Periplasmic binding protein-like II"/>
    <property type="match status" value="1"/>
</dbReference>
<dbReference type="PANTHER" id="PTHR42928:SF5">
    <property type="entry name" value="BLR1237 PROTEIN"/>
    <property type="match status" value="1"/>
</dbReference>
<sequence>MIRWLGLTLALTLAAMAPASAQLEPGRPIRLIVGYGPGGSLDLVARVMAELVRDRLGAPVVVENRTGAGGVIGSDLVAKAAPDGHTLVMGGGGSHGVTPAVRRNLPFDPDRDFTAIARVADFPNVMVVSAALPVQSVQDFIAYARSRPQGVNFGSTGVGTSIHLTGELFKLRTGLEMTHVPYRGAGGSSTDLRSGQIQVIFDNLPSVIGQVQAGVLRALAVTSAARAPSLPEVPTMAEAGLADFVVTSWVGPFGPAGLAPATVAQLSRAFTEAAASPQGQERLRALGAVPAAEDAAAFDRSWRQDMARWRRVVAEARVPVEE</sequence>
<protein>
    <submittedName>
        <fullName evidence="3">Tripartite tricarboxylate transporter substrate binding protein</fullName>
    </submittedName>
</protein>
<dbReference type="PANTHER" id="PTHR42928">
    <property type="entry name" value="TRICARBOXYLATE-BINDING PROTEIN"/>
    <property type="match status" value="1"/>
</dbReference>
<dbReference type="Proteomes" id="UP000606490">
    <property type="component" value="Unassembled WGS sequence"/>
</dbReference>
<evidence type="ECO:0000256" key="2">
    <source>
        <dbReference type="SAM" id="SignalP"/>
    </source>
</evidence>
<evidence type="ECO:0000256" key="1">
    <source>
        <dbReference type="ARBA" id="ARBA00006987"/>
    </source>
</evidence>
<dbReference type="InterPro" id="IPR042100">
    <property type="entry name" value="Bug_dom1"/>
</dbReference>
<proteinExistence type="inferred from homology"/>
<dbReference type="Gene3D" id="3.40.190.150">
    <property type="entry name" value="Bordetella uptake gene, domain 1"/>
    <property type="match status" value="1"/>
</dbReference>
<comment type="caution">
    <text evidence="3">The sequence shown here is derived from an EMBL/GenBank/DDBJ whole genome shotgun (WGS) entry which is preliminary data.</text>
</comment>